<reference evidence="1 2" key="1">
    <citation type="submission" date="2024-06" db="EMBL/GenBank/DDBJ databases">
        <title>Genomic Encyclopedia of Type Strains, Phase IV (KMG-IV): sequencing the most valuable type-strain genomes for metagenomic binning, comparative biology and taxonomic classification.</title>
        <authorList>
            <person name="Goeker M."/>
        </authorList>
    </citation>
    <scope>NUCLEOTIDE SEQUENCE [LARGE SCALE GENOMIC DNA]</scope>
    <source>
        <strain evidence="1 2">DSM 27865</strain>
    </source>
</reference>
<name>A0ABV2N6N0_9HYPH</name>
<protein>
    <submittedName>
        <fullName evidence="1">RNA-binding Zn-ribbon protein involved in translation (DUF1610 family)</fullName>
    </submittedName>
</protein>
<keyword evidence="2" id="KW-1185">Reference proteome</keyword>
<dbReference type="Proteomes" id="UP001549076">
    <property type="component" value="Unassembled WGS sequence"/>
</dbReference>
<dbReference type="Pfam" id="PF09526">
    <property type="entry name" value="DUF2387"/>
    <property type="match status" value="1"/>
</dbReference>
<sequence length="59" mass="6658">MGKDNPSENAEIGVICPACGHEEKKRVAWVRKHVQLECVNCGFIIDTESRNSRSPHSRH</sequence>
<dbReference type="RefSeq" id="WP_354199280.1">
    <property type="nucleotide sequence ID" value="NZ_JBEPML010000025.1"/>
</dbReference>
<evidence type="ECO:0000313" key="1">
    <source>
        <dbReference type="EMBL" id="MET3794477.1"/>
    </source>
</evidence>
<evidence type="ECO:0000313" key="2">
    <source>
        <dbReference type="Proteomes" id="UP001549076"/>
    </source>
</evidence>
<dbReference type="EMBL" id="JBEPML010000025">
    <property type="protein sequence ID" value="MET3794477.1"/>
    <property type="molecule type" value="Genomic_DNA"/>
</dbReference>
<gene>
    <name evidence="1" type="ORF">ABID37_004717</name>
</gene>
<organism evidence="1 2">
    <name type="scientific">Aquamicrobium terrae</name>
    <dbReference type="NCBI Taxonomy" id="1324945"/>
    <lineage>
        <taxon>Bacteria</taxon>
        <taxon>Pseudomonadati</taxon>
        <taxon>Pseudomonadota</taxon>
        <taxon>Alphaproteobacteria</taxon>
        <taxon>Hyphomicrobiales</taxon>
        <taxon>Phyllobacteriaceae</taxon>
        <taxon>Aquamicrobium</taxon>
    </lineage>
</organism>
<proteinExistence type="predicted"/>
<dbReference type="InterPro" id="IPR012658">
    <property type="entry name" value="YheV"/>
</dbReference>
<accession>A0ABV2N6N0</accession>
<comment type="caution">
    <text evidence="1">The sequence shown here is derived from an EMBL/GenBank/DDBJ whole genome shotgun (WGS) entry which is preliminary data.</text>
</comment>